<dbReference type="Pfam" id="PF08617">
    <property type="entry name" value="CGI-121"/>
    <property type="match status" value="1"/>
</dbReference>
<dbReference type="EMBL" id="KV744862">
    <property type="protein sequence ID" value="OCK83396.1"/>
    <property type="molecule type" value="Genomic_DNA"/>
</dbReference>
<name>A0A8E2EGK3_9PEZI</name>
<evidence type="ECO:0000256" key="2">
    <source>
        <dbReference type="ARBA" id="ARBA00005546"/>
    </source>
</evidence>
<dbReference type="GO" id="GO:0000408">
    <property type="term" value="C:EKC/KEOPS complex"/>
    <property type="evidence" value="ECO:0007669"/>
    <property type="project" value="TreeGrafter"/>
</dbReference>
<evidence type="ECO:0000256" key="8">
    <source>
        <dbReference type="RuleBase" id="RU004398"/>
    </source>
</evidence>
<evidence type="ECO:0000256" key="7">
    <source>
        <dbReference type="ARBA" id="ARBA00025043"/>
    </source>
</evidence>
<keyword evidence="10" id="KW-1185">Reference proteome</keyword>
<comment type="subcellular location">
    <subcellularLocation>
        <location evidence="1">Nucleus</location>
    </subcellularLocation>
</comment>
<evidence type="ECO:0000256" key="1">
    <source>
        <dbReference type="ARBA" id="ARBA00004123"/>
    </source>
</evidence>
<dbReference type="OrthoDB" id="329139at2759"/>
<comment type="similarity">
    <text evidence="2 8">Belongs to the CGI121/TPRKB family.</text>
</comment>
<evidence type="ECO:0000256" key="3">
    <source>
        <dbReference type="ARBA" id="ARBA00015316"/>
    </source>
</evidence>
<accession>A0A8E2EGK3</accession>
<keyword evidence="5" id="KW-0819">tRNA processing</keyword>
<dbReference type="PANTHER" id="PTHR15840:SF10">
    <property type="entry name" value="EKC_KEOPS COMPLEX SUBUNIT TPRKB"/>
    <property type="match status" value="1"/>
</dbReference>
<dbReference type="GO" id="GO:0005829">
    <property type="term" value="C:cytosol"/>
    <property type="evidence" value="ECO:0007669"/>
    <property type="project" value="TreeGrafter"/>
</dbReference>
<evidence type="ECO:0000256" key="4">
    <source>
        <dbReference type="ARBA" id="ARBA00016009"/>
    </source>
</evidence>
<sequence>MASVQTFYLPHFPSNPIYIALFKDVSNASFLRQQLLDANTEFDYAFLDATMILSSTHLLAALFRTLNDSLHNRLKSRTIHSEIVFSLSPNNNIAEAFRRFGISATTNSLIAVKISMSPPSPSNPLSIESVQSHLTRVVQGTQMVFSDETLLGLTDLERLRKVYKLDSGKVGGGGAGKKGRNGKEESVVNGMNGFEDEVDGRLEMESVILGIMALKGS</sequence>
<proteinExistence type="inferred from homology"/>
<dbReference type="InterPro" id="IPR013926">
    <property type="entry name" value="CGI121/TPRKB"/>
</dbReference>
<evidence type="ECO:0000313" key="10">
    <source>
        <dbReference type="Proteomes" id="UP000250266"/>
    </source>
</evidence>
<keyword evidence="6 8" id="KW-0539">Nucleus</keyword>
<gene>
    <name evidence="9" type="ORF">K432DRAFT_183460</name>
</gene>
<dbReference type="Gene3D" id="3.30.2380.10">
    <property type="entry name" value="CGI121/TPRKB"/>
    <property type="match status" value="1"/>
</dbReference>
<dbReference type="InterPro" id="IPR036504">
    <property type="entry name" value="CGI121/TPRKB_sf"/>
</dbReference>
<dbReference type="GO" id="GO:0002949">
    <property type="term" value="P:tRNA threonylcarbamoyladenosine modification"/>
    <property type="evidence" value="ECO:0007669"/>
    <property type="project" value="TreeGrafter"/>
</dbReference>
<dbReference type="SUPFAM" id="SSF143870">
    <property type="entry name" value="PF0523-like"/>
    <property type="match status" value="1"/>
</dbReference>
<comment type="function">
    <text evidence="7">Component of the EKC/KEOPS complex that is required for the formation of a threonylcarbamoyl group on adenosine at position 37 (t(6)A37) in tRNAs that read codons beginning with adenine. The complex is probably involved in the transfer of the threonylcarbamoyl moiety of threonylcarbamoyl-AMP (TC-AMP) to the N6 group of A37. CGI121 acts as an allosteric effector that regulates the t(6)A activity of the complex. The EKC/KEOPS complex also promotes both telomere uncapping and telomere elongation. The complex is required for efficient recruitment of transcriptional coactivators. CGI121 is not required for tRNA modification.</text>
</comment>
<evidence type="ECO:0000313" key="9">
    <source>
        <dbReference type="EMBL" id="OCK83396.1"/>
    </source>
</evidence>
<dbReference type="Proteomes" id="UP000250266">
    <property type="component" value="Unassembled WGS sequence"/>
</dbReference>
<dbReference type="AlphaFoldDB" id="A0A8E2EGK3"/>
<dbReference type="GO" id="GO:0005634">
    <property type="term" value="C:nucleus"/>
    <property type="evidence" value="ECO:0007669"/>
    <property type="project" value="UniProtKB-SubCell"/>
</dbReference>
<dbReference type="PANTHER" id="PTHR15840">
    <property type="entry name" value="CGI-121 FAMILY MEMBER"/>
    <property type="match status" value="1"/>
</dbReference>
<evidence type="ECO:0000256" key="6">
    <source>
        <dbReference type="ARBA" id="ARBA00023242"/>
    </source>
</evidence>
<reference evidence="9 10" key="1">
    <citation type="journal article" date="2016" name="Nat. Commun.">
        <title>Ectomycorrhizal ecology is imprinted in the genome of the dominant symbiotic fungus Cenococcum geophilum.</title>
        <authorList>
            <consortium name="DOE Joint Genome Institute"/>
            <person name="Peter M."/>
            <person name="Kohler A."/>
            <person name="Ohm R.A."/>
            <person name="Kuo A."/>
            <person name="Krutzmann J."/>
            <person name="Morin E."/>
            <person name="Arend M."/>
            <person name="Barry K.W."/>
            <person name="Binder M."/>
            <person name="Choi C."/>
            <person name="Clum A."/>
            <person name="Copeland A."/>
            <person name="Grisel N."/>
            <person name="Haridas S."/>
            <person name="Kipfer T."/>
            <person name="LaButti K."/>
            <person name="Lindquist E."/>
            <person name="Lipzen A."/>
            <person name="Maire R."/>
            <person name="Meier B."/>
            <person name="Mihaltcheva S."/>
            <person name="Molinier V."/>
            <person name="Murat C."/>
            <person name="Poggeler S."/>
            <person name="Quandt C.A."/>
            <person name="Sperisen C."/>
            <person name="Tritt A."/>
            <person name="Tisserant E."/>
            <person name="Crous P.W."/>
            <person name="Henrissat B."/>
            <person name="Nehls U."/>
            <person name="Egli S."/>
            <person name="Spatafora J.W."/>
            <person name="Grigoriev I.V."/>
            <person name="Martin F.M."/>
        </authorList>
    </citation>
    <scope>NUCLEOTIDE SEQUENCE [LARGE SCALE GENOMIC DNA]</scope>
    <source>
        <strain evidence="9 10">CBS 459.81</strain>
    </source>
</reference>
<organism evidence="9 10">
    <name type="scientific">Lepidopterella palustris CBS 459.81</name>
    <dbReference type="NCBI Taxonomy" id="1314670"/>
    <lineage>
        <taxon>Eukaryota</taxon>
        <taxon>Fungi</taxon>
        <taxon>Dikarya</taxon>
        <taxon>Ascomycota</taxon>
        <taxon>Pezizomycotina</taxon>
        <taxon>Dothideomycetes</taxon>
        <taxon>Pleosporomycetidae</taxon>
        <taxon>Mytilinidiales</taxon>
        <taxon>Argynnaceae</taxon>
        <taxon>Lepidopterella</taxon>
    </lineage>
</organism>
<protein>
    <recommendedName>
        <fullName evidence="4">EKC/KEOPS complex subunit CGI121</fullName>
    </recommendedName>
    <alternativeName>
        <fullName evidence="3">EKC/KEOPS complex subunit cgi121</fullName>
    </alternativeName>
</protein>
<evidence type="ECO:0000256" key="5">
    <source>
        <dbReference type="ARBA" id="ARBA00022694"/>
    </source>
</evidence>